<sequence>MNMKTIFSVIAMAATMTLAGCANSDGPHGGHTEKWYEQHNKARHAEDDWCSKQSFSVQLHNTSCKRAGQASTVYYENPKHFRAKMDALWPK</sequence>
<name>A0A2W1K4S0_ACIFR</name>
<accession>A0A2W1K4S0</accession>
<dbReference type="AlphaFoldDB" id="A0A2W1K4S0"/>
<feature type="signal peptide" evidence="1">
    <location>
        <begin position="1"/>
        <end position="24"/>
    </location>
</feature>
<evidence type="ECO:0000313" key="3">
    <source>
        <dbReference type="Proteomes" id="UP000248886"/>
    </source>
</evidence>
<proteinExistence type="predicted"/>
<gene>
    <name evidence="2" type="ORF">DN052_01980</name>
</gene>
<dbReference type="RefSeq" id="WP_054608815.1">
    <property type="nucleotide sequence ID" value="NZ_AP025160.1"/>
</dbReference>
<dbReference type="Proteomes" id="UP000248886">
    <property type="component" value="Unassembled WGS sequence"/>
</dbReference>
<dbReference type="EMBL" id="QKQP01000001">
    <property type="protein sequence ID" value="PZD81866.1"/>
    <property type="molecule type" value="Genomic_DNA"/>
</dbReference>
<evidence type="ECO:0000313" key="2">
    <source>
        <dbReference type="EMBL" id="PZD81866.1"/>
    </source>
</evidence>
<dbReference type="PROSITE" id="PS51257">
    <property type="entry name" value="PROKAR_LIPOPROTEIN"/>
    <property type="match status" value="1"/>
</dbReference>
<reference evidence="2 3" key="1">
    <citation type="submission" date="2018-06" db="EMBL/GenBank/DDBJ databases">
        <title>Draft sequence of Acidithiobacillus ferrooxidans CCM 4253.</title>
        <authorList>
            <person name="Moya-Beltran A."/>
            <person name="Castro M."/>
            <person name="Covarrubias P.C."/>
            <person name="Issotta F."/>
            <person name="Janiczek O."/>
            <person name="Mandl M."/>
            <person name="Kucera J."/>
            <person name="Quatrini R."/>
        </authorList>
    </citation>
    <scope>NUCLEOTIDE SEQUENCE [LARGE SCALE GENOMIC DNA]</scope>
    <source>
        <strain evidence="2 3">CCM 4253</strain>
    </source>
</reference>
<keyword evidence="1" id="KW-0732">Signal</keyword>
<protein>
    <recommendedName>
        <fullName evidence="4">Lipoprotein</fullName>
    </recommendedName>
</protein>
<evidence type="ECO:0000256" key="1">
    <source>
        <dbReference type="SAM" id="SignalP"/>
    </source>
</evidence>
<feature type="chain" id="PRO_5015958742" description="Lipoprotein" evidence="1">
    <location>
        <begin position="25"/>
        <end position="91"/>
    </location>
</feature>
<evidence type="ECO:0008006" key="4">
    <source>
        <dbReference type="Google" id="ProtNLM"/>
    </source>
</evidence>
<comment type="caution">
    <text evidence="2">The sequence shown here is derived from an EMBL/GenBank/DDBJ whole genome shotgun (WGS) entry which is preliminary data.</text>
</comment>
<organism evidence="2 3">
    <name type="scientific">Acidithiobacillus ferrooxidans</name>
    <name type="common">Thiobacillus ferrooxidans</name>
    <dbReference type="NCBI Taxonomy" id="920"/>
    <lineage>
        <taxon>Bacteria</taxon>
        <taxon>Pseudomonadati</taxon>
        <taxon>Pseudomonadota</taxon>
        <taxon>Acidithiobacillia</taxon>
        <taxon>Acidithiobacillales</taxon>
        <taxon>Acidithiobacillaceae</taxon>
        <taxon>Acidithiobacillus</taxon>
    </lineage>
</organism>